<protein>
    <submittedName>
        <fullName evidence="2">Uncharacterized protein</fullName>
    </submittedName>
</protein>
<reference evidence="3" key="1">
    <citation type="journal article" date="2010" name="Genome Res.">
        <title>Population genomic sequencing of Coccidioides fungi reveals recent hybridization and transposon control.</title>
        <authorList>
            <person name="Neafsey D.E."/>
            <person name="Barker B.M."/>
            <person name="Sharpton T.J."/>
            <person name="Stajich J.E."/>
            <person name="Park D.J."/>
            <person name="Whiston E."/>
            <person name="Hung C.-Y."/>
            <person name="McMahan C."/>
            <person name="White J."/>
            <person name="Sykes S."/>
            <person name="Heiman D."/>
            <person name="Young S."/>
            <person name="Zeng Q."/>
            <person name="Abouelleil A."/>
            <person name="Aftuck L."/>
            <person name="Bessette D."/>
            <person name="Brown A."/>
            <person name="FitzGerald M."/>
            <person name="Lui A."/>
            <person name="Macdonald J.P."/>
            <person name="Priest M."/>
            <person name="Orbach M.J."/>
            <person name="Galgiani J.N."/>
            <person name="Kirkland T.N."/>
            <person name="Cole G.T."/>
            <person name="Birren B.W."/>
            <person name="Henn M.R."/>
            <person name="Taylor J.W."/>
            <person name="Rounsley S.D."/>
        </authorList>
    </citation>
    <scope>NUCLEOTIDE SEQUENCE [LARGE SCALE GENOMIC DNA]</scope>
    <source>
        <strain evidence="3">H538.4</strain>
    </source>
</reference>
<feature type="compositionally biased region" description="Polar residues" evidence="1">
    <location>
        <begin position="289"/>
        <end position="299"/>
    </location>
</feature>
<evidence type="ECO:0000256" key="1">
    <source>
        <dbReference type="SAM" id="MobiDB-lite"/>
    </source>
</evidence>
<feature type="compositionally biased region" description="Polar residues" evidence="1">
    <location>
        <begin position="133"/>
        <end position="149"/>
    </location>
</feature>
<evidence type="ECO:0000313" key="3">
    <source>
        <dbReference type="Proteomes" id="UP000054563"/>
    </source>
</evidence>
<proteinExistence type="predicted"/>
<feature type="compositionally biased region" description="Basic and acidic residues" evidence="1">
    <location>
        <begin position="150"/>
        <end position="161"/>
    </location>
</feature>
<feature type="region of interest" description="Disordered" evidence="1">
    <location>
        <begin position="392"/>
        <end position="420"/>
    </location>
</feature>
<gene>
    <name evidence="2" type="ORF">CIHG_07918</name>
</gene>
<dbReference type="VEuPathDB" id="FungiDB:CIHG_07918"/>
<dbReference type="Proteomes" id="UP000054563">
    <property type="component" value="Unassembled WGS sequence"/>
</dbReference>
<dbReference type="STRING" id="396776.A0A0J8UR83"/>
<feature type="compositionally biased region" description="Basic and acidic residues" evidence="1">
    <location>
        <begin position="392"/>
        <end position="412"/>
    </location>
</feature>
<dbReference type="OrthoDB" id="6123at2759"/>
<feature type="compositionally biased region" description="Basic and acidic residues" evidence="1">
    <location>
        <begin position="217"/>
        <end position="230"/>
    </location>
</feature>
<feature type="compositionally biased region" description="Basic and acidic residues" evidence="1">
    <location>
        <begin position="192"/>
        <end position="205"/>
    </location>
</feature>
<dbReference type="EMBL" id="DS017018">
    <property type="protein sequence ID" value="KMU90108.1"/>
    <property type="molecule type" value="Genomic_DNA"/>
</dbReference>
<feature type="compositionally biased region" description="Acidic residues" evidence="1">
    <location>
        <begin position="172"/>
        <end position="191"/>
    </location>
</feature>
<feature type="compositionally biased region" description="Basic and acidic residues" evidence="1">
    <location>
        <begin position="238"/>
        <end position="252"/>
    </location>
</feature>
<accession>A0A0J8UR83</accession>
<organism evidence="2 3">
    <name type="scientific">Coccidioides immitis H538.4</name>
    <dbReference type="NCBI Taxonomy" id="396776"/>
    <lineage>
        <taxon>Eukaryota</taxon>
        <taxon>Fungi</taxon>
        <taxon>Dikarya</taxon>
        <taxon>Ascomycota</taxon>
        <taxon>Pezizomycotina</taxon>
        <taxon>Eurotiomycetes</taxon>
        <taxon>Eurotiomycetidae</taxon>
        <taxon>Onygenales</taxon>
        <taxon>Onygenaceae</taxon>
        <taxon>Coccidioides</taxon>
    </lineage>
</organism>
<dbReference type="AlphaFoldDB" id="A0A0J8UR83"/>
<sequence>MASTAFKLQKPVGSAEWIAAEKENIMYLVDQEMEEVEFPVRHELDWLNEHMAEVFRGNQLNVTEIFKTPGKLRGKTPRTIRKHKTPAGQARVPLSDIFSSQNAKNSPLPTNRFQQEISKLAARKESPSKRQWPLSTLSQNSNPNYNTDSGYHDIPDDDHMHVVSSQATEPAPEAEETQNEPEVEHEEEQEQEHEPEPEQEQKQEQEQEPEQETATQRIDESTLLAEDHGDQSPSIARRTTEDSFHSAREVAASKENTVEPMDFECSQPPQHHNYLQPVYPTIQPEAHDTSPQVQPQLSHSYHPPASGPPEHDTMLDHLDDIGSPSEKSTPGRPLLRKSSLTFASLPAREPLMKKSMGGTRMSRLSQIDPAKNGYFGRQTGGARMTQFFNEEKNKEENISAPTHEESDSDTRATKFHNKSSTQLLHEKINMLGKTQSTRSTKSIASAHLVSRAADYIP</sequence>
<evidence type="ECO:0000313" key="2">
    <source>
        <dbReference type="EMBL" id="KMU90108.1"/>
    </source>
</evidence>
<feature type="compositionally biased region" description="Basic and acidic residues" evidence="1">
    <location>
        <begin position="309"/>
        <end position="320"/>
    </location>
</feature>
<name>A0A0J8UR83_COCIT</name>
<feature type="compositionally biased region" description="Polar residues" evidence="1">
    <location>
        <begin position="97"/>
        <end position="117"/>
    </location>
</feature>
<feature type="region of interest" description="Disordered" evidence="1">
    <location>
        <begin position="83"/>
        <end position="341"/>
    </location>
</feature>